<dbReference type="OrthoDB" id="78699at2759"/>
<accession>A0A1W0A8P3</accession>
<gene>
    <name evidence="2" type="ORF">THRCLA_01368</name>
</gene>
<feature type="transmembrane region" description="Helical" evidence="1">
    <location>
        <begin position="160"/>
        <end position="188"/>
    </location>
</feature>
<protein>
    <recommendedName>
        <fullName evidence="4">Transmembrane protein</fullName>
    </recommendedName>
</protein>
<keyword evidence="1" id="KW-1133">Transmembrane helix</keyword>
<feature type="transmembrane region" description="Helical" evidence="1">
    <location>
        <begin position="224"/>
        <end position="248"/>
    </location>
</feature>
<dbReference type="EMBL" id="JNBS01000326">
    <property type="protein sequence ID" value="OQS06598.1"/>
    <property type="molecule type" value="Genomic_DNA"/>
</dbReference>
<evidence type="ECO:0000256" key="1">
    <source>
        <dbReference type="SAM" id="Phobius"/>
    </source>
</evidence>
<evidence type="ECO:0008006" key="4">
    <source>
        <dbReference type="Google" id="ProtNLM"/>
    </source>
</evidence>
<dbReference type="Proteomes" id="UP000243217">
    <property type="component" value="Unassembled WGS sequence"/>
</dbReference>
<evidence type="ECO:0000313" key="3">
    <source>
        <dbReference type="Proteomes" id="UP000243217"/>
    </source>
</evidence>
<keyword evidence="1" id="KW-0472">Membrane</keyword>
<sequence length="258" mass="28916">MAYFDGALPSKITAADNAQKLSTTLNLNMGSASVALNPTTSNLWAPILESFQYTYSMQIPLTSGSITMFPLDEYTAPILVQATALLSANTTTPYRFPVHLSIYTKGDFNWKYVDSNLSEVIQQVLRHFSALLLMGMGATKTMHNISLRELTVRAYRHPLFFSYVGIMWLGIWIVTMCLLYIASVTIIWNRKPVDNPMIYFSGLIAVPLFRNTCPGCLFDITSTYISLTVVFASMLIAAFLSMAQIYLCKLDFLYDIVL</sequence>
<proteinExistence type="predicted"/>
<dbReference type="AlphaFoldDB" id="A0A1W0A8P3"/>
<name>A0A1W0A8P3_9STRA</name>
<keyword evidence="3" id="KW-1185">Reference proteome</keyword>
<organism evidence="2 3">
    <name type="scientific">Thraustotheca clavata</name>
    <dbReference type="NCBI Taxonomy" id="74557"/>
    <lineage>
        <taxon>Eukaryota</taxon>
        <taxon>Sar</taxon>
        <taxon>Stramenopiles</taxon>
        <taxon>Oomycota</taxon>
        <taxon>Saprolegniomycetes</taxon>
        <taxon>Saprolegniales</taxon>
        <taxon>Achlyaceae</taxon>
        <taxon>Thraustotheca</taxon>
    </lineage>
</organism>
<evidence type="ECO:0000313" key="2">
    <source>
        <dbReference type="EMBL" id="OQS06598.1"/>
    </source>
</evidence>
<reference evidence="2 3" key="1">
    <citation type="journal article" date="2014" name="Genome Biol. Evol.">
        <title>The secreted proteins of Achlya hypogyna and Thraustotheca clavata identify the ancestral oomycete secretome and reveal gene acquisitions by horizontal gene transfer.</title>
        <authorList>
            <person name="Misner I."/>
            <person name="Blouin N."/>
            <person name="Leonard G."/>
            <person name="Richards T.A."/>
            <person name="Lane C.E."/>
        </authorList>
    </citation>
    <scope>NUCLEOTIDE SEQUENCE [LARGE SCALE GENOMIC DNA]</scope>
    <source>
        <strain evidence="2 3">ATCC 34112</strain>
    </source>
</reference>
<keyword evidence="1" id="KW-0812">Transmembrane</keyword>
<comment type="caution">
    <text evidence="2">The sequence shown here is derived from an EMBL/GenBank/DDBJ whole genome shotgun (WGS) entry which is preliminary data.</text>
</comment>